<dbReference type="GO" id="GO:0036397">
    <property type="term" value="F:formate dehydrogenase (quinone) activity"/>
    <property type="evidence" value="ECO:0007669"/>
    <property type="project" value="TreeGrafter"/>
</dbReference>
<dbReference type="GO" id="GO:0015944">
    <property type="term" value="P:formate oxidation"/>
    <property type="evidence" value="ECO:0007669"/>
    <property type="project" value="TreeGrafter"/>
</dbReference>
<keyword evidence="5" id="KW-1003">Cell membrane</keyword>
<dbReference type="PANTHER" id="PTHR30074:SF6">
    <property type="entry name" value="FORMATE DEHYDROGENASE GAMMA SUBUNIT"/>
    <property type="match status" value="1"/>
</dbReference>
<dbReference type="InterPro" id="IPR011577">
    <property type="entry name" value="Cyt_b561_bac/Ni-Hgenase"/>
</dbReference>
<protein>
    <submittedName>
        <fullName evidence="16">Formate dehydrogenase</fullName>
    </submittedName>
</protein>
<reference evidence="16 17" key="1">
    <citation type="submission" date="2013-12" db="EMBL/GenBank/DDBJ databases">
        <authorList>
            <consortium name="DOE Joint Genome Institute"/>
            <person name="Muyzer G."/>
            <person name="Huntemann M."/>
            <person name="Han J."/>
            <person name="Chen A."/>
            <person name="Kyrpides N."/>
            <person name="Mavromatis K."/>
            <person name="Markowitz V."/>
            <person name="Palaniappan K."/>
            <person name="Ivanova N."/>
            <person name="Schaumberg A."/>
            <person name="Pati A."/>
            <person name="Liolios K."/>
            <person name="Nordberg H.P."/>
            <person name="Cantor M.N."/>
            <person name="Hua S.X."/>
            <person name="Woyke T."/>
        </authorList>
    </citation>
    <scope>NUCLEOTIDE SEQUENCE [LARGE SCALE GENOMIC DNA]</scope>
    <source>
        <strain evidence="16 17">ARh 1</strain>
    </source>
</reference>
<dbReference type="InterPro" id="IPR016174">
    <property type="entry name" value="Di-haem_cyt_TM"/>
</dbReference>
<dbReference type="InterPro" id="IPR006471">
    <property type="entry name" value="Formate_DH_gsu"/>
</dbReference>
<comment type="similarity">
    <text evidence="3">Belongs to the formate dehydrogenase gamma subunit family.</text>
</comment>
<dbReference type="PANTHER" id="PTHR30074">
    <property type="entry name" value="FORMATE DEHYDROGENASE, NITRATE-INDUCIBLE, CYTOCHROME B556 FDN SUBUNIT"/>
    <property type="match status" value="1"/>
</dbReference>
<keyword evidence="17" id="KW-1185">Reference proteome</keyword>
<evidence type="ECO:0000313" key="16">
    <source>
        <dbReference type="EMBL" id="AHE97255.1"/>
    </source>
</evidence>
<evidence type="ECO:0000313" key="17">
    <source>
        <dbReference type="Proteomes" id="UP000005289"/>
    </source>
</evidence>
<dbReference type="RefSeq" id="WP_051418604.1">
    <property type="nucleotide sequence ID" value="NZ_CP007029.1"/>
</dbReference>
<feature type="compositionally biased region" description="Basic and acidic residues" evidence="13">
    <location>
        <begin position="331"/>
        <end position="344"/>
    </location>
</feature>
<dbReference type="GO" id="GO:0022904">
    <property type="term" value="P:respiratory electron transport chain"/>
    <property type="evidence" value="ECO:0007669"/>
    <property type="project" value="InterPro"/>
</dbReference>
<dbReference type="GO" id="GO:0009055">
    <property type="term" value="F:electron transfer activity"/>
    <property type="evidence" value="ECO:0007669"/>
    <property type="project" value="InterPro"/>
</dbReference>
<evidence type="ECO:0000256" key="12">
    <source>
        <dbReference type="ARBA" id="ARBA00023136"/>
    </source>
</evidence>
<proteinExistence type="inferred from homology"/>
<dbReference type="Gene3D" id="1.20.950.20">
    <property type="entry name" value="Transmembrane di-heme cytochromes, Chain C"/>
    <property type="match status" value="1"/>
</dbReference>
<feature type="region of interest" description="Disordered" evidence="13">
    <location>
        <begin position="318"/>
        <end position="344"/>
    </location>
</feature>
<evidence type="ECO:0000256" key="4">
    <source>
        <dbReference type="ARBA" id="ARBA00022448"/>
    </source>
</evidence>
<evidence type="ECO:0000256" key="1">
    <source>
        <dbReference type="ARBA" id="ARBA00001971"/>
    </source>
</evidence>
<evidence type="ECO:0000256" key="8">
    <source>
        <dbReference type="ARBA" id="ARBA00022723"/>
    </source>
</evidence>
<dbReference type="Pfam" id="PF01292">
    <property type="entry name" value="Ni_hydr_CYTB"/>
    <property type="match status" value="1"/>
</dbReference>
<evidence type="ECO:0000256" key="5">
    <source>
        <dbReference type="ARBA" id="ARBA00022475"/>
    </source>
</evidence>
<keyword evidence="4" id="KW-0813">Transport</keyword>
<evidence type="ECO:0000256" key="14">
    <source>
        <dbReference type="SAM" id="Phobius"/>
    </source>
</evidence>
<accession>W0DK45</accession>
<dbReference type="NCBIfam" id="TIGR01583">
    <property type="entry name" value="formate-DH-gamm"/>
    <property type="match status" value="1"/>
</dbReference>
<dbReference type="Proteomes" id="UP000005289">
    <property type="component" value="Chromosome"/>
</dbReference>
<keyword evidence="7 14" id="KW-0812">Transmembrane</keyword>
<evidence type="ECO:0000256" key="7">
    <source>
        <dbReference type="ARBA" id="ARBA00022692"/>
    </source>
</evidence>
<comment type="cofactor">
    <cofactor evidence="1">
        <name>heme</name>
        <dbReference type="ChEBI" id="CHEBI:30413"/>
    </cofactor>
</comment>
<evidence type="ECO:0000256" key="3">
    <source>
        <dbReference type="ARBA" id="ARBA00010747"/>
    </source>
</evidence>
<dbReference type="FunFam" id="1.20.950.20:FF:000002">
    <property type="entry name" value="Formate dehydrogenase cytochrome b556 subunit"/>
    <property type="match status" value="1"/>
</dbReference>
<dbReference type="GO" id="GO:0046872">
    <property type="term" value="F:metal ion binding"/>
    <property type="evidence" value="ECO:0007669"/>
    <property type="project" value="UniProtKB-KW"/>
</dbReference>
<feature type="transmembrane region" description="Helical" evidence="14">
    <location>
        <begin position="169"/>
        <end position="190"/>
    </location>
</feature>
<feature type="domain" description="Cytochrome b561 bacterial/Ni-hydrogenase" evidence="15">
    <location>
        <begin position="121"/>
        <end position="299"/>
    </location>
</feature>
<dbReference type="GO" id="GO:0009061">
    <property type="term" value="P:anaerobic respiration"/>
    <property type="evidence" value="ECO:0007669"/>
    <property type="project" value="TreeGrafter"/>
</dbReference>
<dbReference type="InterPro" id="IPR051817">
    <property type="entry name" value="FDH_cytochrome_b556_subunit"/>
</dbReference>
<evidence type="ECO:0000256" key="2">
    <source>
        <dbReference type="ARBA" id="ARBA00004651"/>
    </source>
</evidence>
<keyword evidence="11" id="KW-0408">Iron</keyword>
<dbReference type="HOGENOM" id="CLU_047957_2_0_6"/>
<keyword evidence="10 14" id="KW-1133">Transmembrane helix</keyword>
<gene>
    <name evidence="16" type="ORF">THITH_02095</name>
</gene>
<dbReference type="GO" id="GO:0005886">
    <property type="term" value="C:plasma membrane"/>
    <property type="evidence" value="ECO:0007669"/>
    <property type="project" value="UniProtKB-SubCell"/>
</dbReference>
<dbReference type="GO" id="GO:0009326">
    <property type="term" value="C:formate dehydrogenase complex"/>
    <property type="evidence" value="ECO:0007669"/>
    <property type="project" value="InterPro"/>
</dbReference>
<dbReference type="STRING" id="713585.THITH_02095"/>
<dbReference type="SUPFAM" id="SSF81342">
    <property type="entry name" value="Transmembrane di-heme cytochromes"/>
    <property type="match status" value="1"/>
</dbReference>
<keyword evidence="8" id="KW-0479">Metal-binding</keyword>
<keyword evidence="12 14" id="KW-0472">Membrane</keyword>
<dbReference type="KEGG" id="tti:THITH_02095"/>
<evidence type="ECO:0000259" key="15">
    <source>
        <dbReference type="Pfam" id="PF01292"/>
    </source>
</evidence>
<evidence type="ECO:0000256" key="13">
    <source>
        <dbReference type="SAM" id="MobiDB-lite"/>
    </source>
</evidence>
<sequence>MGSLALLAFLGMVFLIVALPLTGYLLVGETAAKAQPGAVNPLSETWRDARQGTAGVTAVIAPQANVLITDSGQNWRQLRNGPLATYGAWLMILALVALAALFLVRGRVQIDGGESGMTVERWTLFDRVLHWFTAILFILLAITGLSLLYGRAVLMPVIGQEAFASYAQAAIYVHNYLGLFFGVGLVLMVLKWIRVNVPKGHDLSWFLSGGGLLKGKHPHAGFVNAGEKLLFWTLAVAGLAIVITGVILLFPQLGQSRETMQVSLLIHAAASIVVITFIFGHIYLATVAMKGSMAGMVGGRVDVNWARQHHDLWLKELEEKGVKPQPAPAKAETKVEQEPRPAAS</sequence>
<feature type="transmembrane region" description="Helical" evidence="14">
    <location>
        <begin position="128"/>
        <end position="149"/>
    </location>
</feature>
<dbReference type="EMBL" id="CP007029">
    <property type="protein sequence ID" value="AHE97255.1"/>
    <property type="molecule type" value="Genomic_DNA"/>
</dbReference>
<evidence type="ECO:0000256" key="6">
    <source>
        <dbReference type="ARBA" id="ARBA00022617"/>
    </source>
</evidence>
<evidence type="ECO:0000256" key="9">
    <source>
        <dbReference type="ARBA" id="ARBA00022982"/>
    </source>
</evidence>
<feature type="transmembrane region" description="Helical" evidence="14">
    <location>
        <begin position="262"/>
        <end position="284"/>
    </location>
</feature>
<organism evidence="16 17">
    <name type="scientific">Thioalkalivibrio paradoxus ARh 1</name>
    <dbReference type="NCBI Taxonomy" id="713585"/>
    <lineage>
        <taxon>Bacteria</taxon>
        <taxon>Pseudomonadati</taxon>
        <taxon>Pseudomonadota</taxon>
        <taxon>Gammaproteobacteria</taxon>
        <taxon>Chromatiales</taxon>
        <taxon>Ectothiorhodospiraceae</taxon>
        <taxon>Thioalkalivibrio</taxon>
    </lineage>
</organism>
<evidence type="ECO:0000256" key="11">
    <source>
        <dbReference type="ARBA" id="ARBA00023004"/>
    </source>
</evidence>
<name>W0DK45_9GAMM</name>
<keyword evidence="9" id="KW-0249">Electron transport</keyword>
<dbReference type="AlphaFoldDB" id="W0DK45"/>
<comment type="subcellular location">
    <subcellularLocation>
        <location evidence="2">Cell membrane</location>
        <topology evidence="2">Multi-pass membrane protein</topology>
    </subcellularLocation>
</comment>
<keyword evidence="6" id="KW-0349">Heme</keyword>
<feature type="transmembrane region" description="Helical" evidence="14">
    <location>
        <begin position="86"/>
        <end position="108"/>
    </location>
</feature>
<dbReference type="GO" id="GO:0008863">
    <property type="term" value="F:formate dehydrogenase (NAD+) activity"/>
    <property type="evidence" value="ECO:0007669"/>
    <property type="project" value="InterPro"/>
</dbReference>
<evidence type="ECO:0000256" key="10">
    <source>
        <dbReference type="ARBA" id="ARBA00022989"/>
    </source>
</evidence>
<feature type="transmembrane region" description="Helical" evidence="14">
    <location>
        <begin position="229"/>
        <end position="250"/>
    </location>
</feature>